<proteinExistence type="inferred from homology"/>
<dbReference type="InterPro" id="IPR007887">
    <property type="entry name" value="MecA_N"/>
</dbReference>
<dbReference type="PANTHER" id="PTHR30627">
    <property type="entry name" value="PEPTIDOGLYCAN D,D-TRANSPEPTIDASE"/>
    <property type="match status" value="1"/>
</dbReference>
<dbReference type="InterPro" id="IPR005311">
    <property type="entry name" value="PBP_dimer"/>
</dbReference>
<dbReference type="SUPFAM" id="SSF56601">
    <property type="entry name" value="beta-lactamase/transpeptidase-like"/>
    <property type="match status" value="1"/>
</dbReference>
<evidence type="ECO:0000256" key="3">
    <source>
        <dbReference type="ARBA" id="ARBA00023136"/>
    </source>
</evidence>
<dbReference type="PROSITE" id="PS51318">
    <property type="entry name" value="TAT"/>
    <property type="match status" value="1"/>
</dbReference>
<name>A0A846TY58_9MICC</name>
<sequence>MTAHSDFGWRPLNRRTLLGSAGACALAVLATSCGLVTGGRGSDQARELAQALTDRDVSGITFAGTSGADAQDQFDRIVANIPGATWDVEVSSLGEISDDGVRPATLSWTWDVPGLDQPWSYDTTVEIRSDDDQNWAPAWSPTVIEPSLAENEGLRLSSTPAERGNILGAGDQVIVSERPVHQVGLDLSQVSPADRESAAKRLAQLVDVDPDSYAATVSSAAGDAFVPAISLRQDAYRDLDSAAAAGIPGYRADQTTMALAPSRTFAASTLGRVDEVTAEDIQNSDGDLIAGDQIGRGGLQEHFNSWLGGTKGVVVSVCELHEDGAPVTGTSRAMTDSDPVAGQDLHITLDKRLQEAAESTLADVESPSAIVAIRPSDGHILALADGAGSQMYPTAAQGQYPPGSTFKVVTSLAMVRLGDTMESTVNCSQDITVDATQFGNAPGYSSAFIGEIPIKDALAHSCNTAFISQYDRVTHTDLLEAAESLGLGQTYELGINAFSGSMPQEASSVAHAASLFGQGRTLVSPLALAAMTASAVAGQMVVPQLVTDREAFNGASESPSETASPTPSAPPLTSDEAEQLRRGMREVVTTGYLQDLKALSPDTAMGKTGTAEFGTDDPPKTHAWIIAAHQDLAISVFVEDGEGGAVTGGPLALKFLEAAQGS</sequence>
<dbReference type="SUPFAM" id="SSF56519">
    <property type="entry name" value="Penicillin binding protein dimerisation domain"/>
    <property type="match status" value="1"/>
</dbReference>
<evidence type="ECO:0000259" key="6">
    <source>
        <dbReference type="Pfam" id="PF03717"/>
    </source>
</evidence>
<dbReference type="Gene3D" id="3.90.1310.10">
    <property type="entry name" value="Penicillin-binding protein 2a (Domain 2)"/>
    <property type="match status" value="1"/>
</dbReference>
<keyword evidence="3" id="KW-0472">Membrane</keyword>
<dbReference type="PANTHER" id="PTHR30627:SF24">
    <property type="entry name" value="PENICILLIN-BINDING PROTEIN 4B"/>
    <property type="match status" value="1"/>
</dbReference>
<reference evidence="8 9" key="1">
    <citation type="submission" date="2020-02" db="EMBL/GenBank/DDBJ databases">
        <authorList>
            <person name="Sun Q."/>
        </authorList>
    </citation>
    <scope>NUCLEOTIDE SEQUENCE [LARGE SCALE GENOMIC DNA]</scope>
    <source>
        <strain evidence="8 9">YIM 13062</strain>
    </source>
</reference>
<dbReference type="AlphaFoldDB" id="A0A846TY58"/>
<dbReference type="GO" id="GO:0046677">
    <property type="term" value="P:response to antibiotic"/>
    <property type="evidence" value="ECO:0007669"/>
    <property type="project" value="InterPro"/>
</dbReference>
<dbReference type="GO" id="GO:0005886">
    <property type="term" value="C:plasma membrane"/>
    <property type="evidence" value="ECO:0007669"/>
    <property type="project" value="TreeGrafter"/>
</dbReference>
<dbReference type="Pfam" id="PF00905">
    <property type="entry name" value="Transpeptidase"/>
    <property type="match status" value="1"/>
</dbReference>
<dbReference type="Gene3D" id="3.40.710.10">
    <property type="entry name" value="DD-peptidase/beta-lactamase superfamily"/>
    <property type="match status" value="1"/>
</dbReference>
<dbReference type="InterPro" id="IPR036138">
    <property type="entry name" value="PBP_dimer_sf"/>
</dbReference>
<evidence type="ECO:0000256" key="2">
    <source>
        <dbReference type="ARBA" id="ARBA00007171"/>
    </source>
</evidence>
<feature type="domain" description="Penicillin-binding protein transpeptidase" evidence="5">
    <location>
        <begin position="369"/>
        <end position="644"/>
    </location>
</feature>
<evidence type="ECO:0000313" key="9">
    <source>
        <dbReference type="Proteomes" id="UP000521379"/>
    </source>
</evidence>
<dbReference type="GO" id="GO:0071972">
    <property type="term" value="F:peptidoglycan L,D-transpeptidase activity"/>
    <property type="evidence" value="ECO:0007669"/>
    <property type="project" value="TreeGrafter"/>
</dbReference>
<accession>A0A846TY58</accession>
<dbReference type="Pfam" id="PF05223">
    <property type="entry name" value="MecA_N"/>
    <property type="match status" value="1"/>
</dbReference>
<dbReference type="InterPro" id="IPR012338">
    <property type="entry name" value="Beta-lactam/transpept-like"/>
</dbReference>
<feature type="region of interest" description="Disordered" evidence="4">
    <location>
        <begin position="552"/>
        <end position="576"/>
    </location>
</feature>
<comment type="caution">
    <text evidence="8">The sequence shown here is derived from an EMBL/GenBank/DDBJ whole genome shotgun (WGS) entry which is preliminary data.</text>
</comment>
<dbReference type="Pfam" id="PF03717">
    <property type="entry name" value="PBP_dimer"/>
    <property type="match status" value="1"/>
</dbReference>
<evidence type="ECO:0000259" key="5">
    <source>
        <dbReference type="Pfam" id="PF00905"/>
    </source>
</evidence>
<evidence type="ECO:0000313" key="8">
    <source>
        <dbReference type="EMBL" id="NKE10682.1"/>
    </source>
</evidence>
<feature type="domain" description="Penicillin-binding protein dimerisation" evidence="6">
    <location>
        <begin position="159"/>
        <end position="315"/>
    </location>
</feature>
<keyword evidence="9" id="KW-1185">Reference proteome</keyword>
<gene>
    <name evidence="8" type="ORF">GTW58_12235</name>
</gene>
<dbReference type="EMBL" id="JAAVUN010000038">
    <property type="protein sequence ID" value="NKE10682.1"/>
    <property type="molecule type" value="Genomic_DNA"/>
</dbReference>
<comment type="similarity">
    <text evidence="2">Belongs to the transpeptidase family.</text>
</comment>
<feature type="compositionally biased region" description="Low complexity" evidence="4">
    <location>
        <begin position="555"/>
        <end position="566"/>
    </location>
</feature>
<evidence type="ECO:0000259" key="7">
    <source>
        <dbReference type="Pfam" id="PF05223"/>
    </source>
</evidence>
<dbReference type="InterPro" id="IPR050515">
    <property type="entry name" value="Beta-lactam/transpept"/>
</dbReference>
<dbReference type="InterPro" id="IPR006311">
    <property type="entry name" value="TAT_signal"/>
</dbReference>
<evidence type="ECO:0000256" key="4">
    <source>
        <dbReference type="SAM" id="MobiDB-lite"/>
    </source>
</evidence>
<dbReference type="GO" id="GO:0071555">
    <property type="term" value="P:cell wall organization"/>
    <property type="evidence" value="ECO:0007669"/>
    <property type="project" value="TreeGrafter"/>
</dbReference>
<organism evidence="8 9">
    <name type="scientific">Kocuria subflava</name>
    <dbReference type="NCBI Taxonomy" id="1736139"/>
    <lineage>
        <taxon>Bacteria</taxon>
        <taxon>Bacillati</taxon>
        <taxon>Actinomycetota</taxon>
        <taxon>Actinomycetes</taxon>
        <taxon>Micrococcales</taxon>
        <taxon>Micrococcaceae</taxon>
        <taxon>Kocuria</taxon>
    </lineage>
</organism>
<comment type="subcellular location">
    <subcellularLocation>
        <location evidence="1">Membrane</location>
    </subcellularLocation>
</comment>
<dbReference type="GO" id="GO:0008658">
    <property type="term" value="F:penicillin binding"/>
    <property type="evidence" value="ECO:0007669"/>
    <property type="project" value="InterPro"/>
</dbReference>
<dbReference type="RefSeq" id="WP_119933724.1">
    <property type="nucleotide sequence ID" value="NZ_JAAVUN010000038.1"/>
</dbReference>
<feature type="domain" description="NTF2-like N-terminal transpeptidase" evidence="7">
    <location>
        <begin position="66"/>
        <end position="151"/>
    </location>
</feature>
<protein>
    <submittedName>
        <fullName evidence="8">Penicillin-binding protein</fullName>
    </submittedName>
</protein>
<dbReference type="InterPro" id="IPR001460">
    <property type="entry name" value="PCN-bd_Tpept"/>
</dbReference>
<evidence type="ECO:0000256" key="1">
    <source>
        <dbReference type="ARBA" id="ARBA00004370"/>
    </source>
</evidence>
<dbReference type="Proteomes" id="UP000521379">
    <property type="component" value="Unassembled WGS sequence"/>
</dbReference>